<feature type="compositionally biased region" description="Polar residues" evidence="6">
    <location>
        <begin position="252"/>
        <end position="264"/>
    </location>
</feature>
<feature type="transmembrane region" description="Helical" evidence="7">
    <location>
        <begin position="1726"/>
        <end position="1745"/>
    </location>
</feature>
<keyword evidence="5 7" id="KW-0472">Membrane</keyword>
<keyword evidence="3 7" id="KW-0812">Transmembrane</keyword>
<feature type="transmembrane region" description="Helical" evidence="7">
    <location>
        <begin position="1332"/>
        <end position="1355"/>
    </location>
</feature>
<proteinExistence type="predicted"/>
<comment type="caution">
    <text evidence="9">The sequence shown here is derived from an EMBL/GenBank/DDBJ whole genome shotgun (WGS) entry which is preliminary data.</text>
</comment>
<feature type="transmembrane region" description="Helical" evidence="7">
    <location>
        <begin position="1403"/>
        <end position="1423"/>
    </location>
</feature>
<feature type="transmembrane region" description="Helical" evidence="7">
    <location>
        <begin position="1086"/>
        <end position="1107"/>
    </location>
</feature>
<feature type="transmembrane region" description="Helical" evidence="7">
    <location>
        <begin position="1127"/>
        <end position="1154"/>
    </location>
</feature>
<gene>
    <name evidence="9" type="ORF">C7M84_021029</name>
</gene>
<reference evidence="9 10" key="1">
    <citation type="submission" date="2018-04" db="EMBL/GenBank/DDBJ databases">
        <authorList>
            <person name="Zhang X."/>
            <person name="Yuan J."/>
            <person name="Li F."/>
            <person name="Xiang J."/>
        </authorList>
    </citation>
    <scope>NUCLEOTIDE SEQUENCE [LARGE SCALE GENOMIC DNA]</scope>
    <source>
        <tissue evidence="9">Muscle</tissue>
    </source>
</reference>
<keyword evidence="2" id="KW-0813">Transport</keyword>
<feature type="domain" description="Major facilitator superfamily (MFS) profile" evidence="8">
    <location>
        <begin position="1833"/>
        <end position="2044"/>
    </location>
</feature>
<feature type="transmembrane region" description="Helical" evidence="7">
    <location>
        <begin position="1702"/>
        <end position="1720"/>
    </location>
</feature>
<accession>A0A3R7P4S7</accession>
<feature type="transmembrane region" description="Helical" evidence="7">
    <location>
        <begin position="1839"/>
        <end position="1860"/>
    </location>
</feature>
<feature type="transmembrane region" description="Helical" evidence="7">
    <location>
        <begin position="796"/>
        <end position="814"/>
    </location>
</feature>
<dbReference type="OrthoDB" id="6380573at2759"/>
<evidence type="ECO:0000313" key="10">
    <source>
        <dbReference type="Proteomes" id="UP000283509"/>
    </source>
</evidence>
<dbReference type="PANTHER" id="PTHR23506:SF28">
    <property type="entry name" value="MFS-TYPE TRANSPORTER SLC18B1-LIKE PROTEIN"/>
    <property type="match status" value="1"/>
</dbReference>
<dbReference type="InterPro" id="IPR036259">
    <property type="entry name" value="MFS_trans_sf"/>
</dbReference>
<protein>
    <submittedName>
        <fullName evidence="9">Putative synaptic vesicular amine transporter</fullName>
    </submittedName>
</protein>
<feature type="transmembrane region" description="Helical" evidence="7">
    <location>
        <begin position="1499"/>
        <end position="1517"/>
    </location>
</feature>
<feature type="transmembrane region" description="Helical" evidence="7">
    <location>
        <begin position="434"/>
        <end position="459"/>
    </location>
</feature>
<name>A0A3R7P4S7_PENVA</name>
<feature type="transmembrane region" description="Helical" evidence="7">
    <location>
        <begin position="2006"/>
        <end position="2030"/>
    </location>
</feature>
<evidence type="ECO:0000256" key="1">
    <source>
        <dbReference type="ARBA" id="ARBA00004141"/>
    </source>
</evidence>
<sequence length="2044" mass="225243">MATNSHNLNCVNDIDPESAVHATAAEARPWVTAGSFCSDSMGYDAVQISVARDVDHVIPSEIPNYRAVPIPIRSGAYPIIEHGSVPSSFVEQGSLPLFGLPELDPSPLHSTLERRGNQLHGIPHRDAGPVMDPPRAAWIPIQDPNSQEQSSDVLHFGPIEKGETASHDLYAGHVKRAMSQTGKAELSGAVNHGTDYVRPSFFNQNDAVNHVGCTDKRDVSVSTASTAGYVREEDMASVVKLLQDAIPKLTSTQGDLMSSGTAATSPPRAFTSEDKNTPALSPVLIVGHHLPSVPIIAIEPSTSLGRSPRVWHSGSCFFLPPTEERTPIAENGNSNNAATATHADQNEMLPPNRLFKFSTEQIMILISMLLVDFSSFASMSIMAPFFPQQVDQRGLSPTVDGIIFSVYALVIVLVSPTIGKTVRRPKLPSYCLTILLYFLSPSPYPFLPLTIILSFAIYVSPSHYHSLIANIRFSAFRSTIILSLAISVFSFRYHSLPRHTFRFSSSLSFSSFAIHPFSSPFSLHSLPSPYFFAVSFSPLIVSHRYHLSSRHHIRFPSLYHSLPRSYPSPSRYHSLLAISFLLSLHSSPLAISVSPFAIILSPSAISVFLPLAIILSSPYFLSLPSRYHSLSLRHIRFSFSLSFLRVSQSRLSVSPSRYHFSPRHIRFSPLRYHSLPRHIRFPLAIIPLIRHISLSPFRYHLSLAISVSPSRLSFSPLAISVFPSPLSFSPSPYPLLPSRYHLSPLAISVSPSRYHSLPRHIRFSLSLSFSPSPYPFLPLAIILSLAIFLPSRYHSLLAISVSLPLAIILSLAIIRFSSLAIILSLAISVSPLAIHSLPRHIRFSLSLSFSPSPYPFSLSSRYHSLLAYPFLSLSLSFSPSISVSPSRYHSLPRHIRFLPLAIISLPRHISFSLAISVSPSRYSFSLLRHYLRFSLSLIILSLAISVSPSRYRSPSLSFSPSPYPFLSSRSSPFFPSPYPFLPLAIISPSISAHIVSLLSLSLAISVSPSRYLPRHISSSLLAIILSPSPYPFLPLAIILSLAISFSPSRYHFSPSPYPFLPLAIILSLAISVSPSRYHSLPRHIPFLPLAIILSLAISFSPLAIILLPSPYPFLPLAIHSLPRHIRFSPLAIILSLAISVSPSLLSSLSLAISVSPFRYHSLSSPYPFSLSLHLSLAISVSPSRYHSLIRHIRFSLSLSFSPSPYPFLPFAIILSLAISVSPSRYHSFPRHIRFSLFAIISPSPYPFLLSRYHSLIRHIRFSLFTIHSLPRHIRFSLSLSFFFPRHIRFFPFASFSPSPYPFLPLAIILLPRHIRSLAISFSPSRYHSFPRHIRFSLSLSFSPSPYPFLPLAIISLIRHIRFSLSLSFSPSPYPFLPLAIILSLAISVFSLFAIILSSPYLPYPFLPLAIILSLAISVSPSRYHSLIRHIRFSLSLSFSSSPYPFLPFAIILSLAISVSPFRYHSLPRHIRFSLSLSFSPSPYPFSPSRYHSLPRHIRFSLSAIILSLAISVSPSRYHSFPRHIRFSLSLSFSHSPYTFLPPIHSSPSRIIRFSLSTSFSPSPISGFSLSLSFSSLAISVFSLFAIILFPRHIRFSLSLSFSPSPYPFSLLLSILLPRHIPFSPSRYHSFPRHIRFSLSLSFSPSPYPFLLLAIILSLAISFSPSRYHSLPRHIPFLPLAYHSSLAHNPVLPLSLSISPSQYPFLPLAIILSLATSVSPFRYHSLPLTIILSLAISVSLSHYHSLPRHIHDMNTVNGMLETAVGVGMCVGPAVGVWLYSLGGFCLPFYGLGSFILLTVPVNMLTFPKRGDISPELIQDAERAPVSEALGLTSILKRPGAVLPLAILSVTAVCLAVLYPTLQPHMHGLGVSVEGVGLVFLLMSAVYAVSSPLVGLATDRYNCPSSFMLAGLLLLTLALILIGNSPLLPNVTHDMLYKQDVVAVVVIGLASAMSIVPTFASILYVLGEDGIVGVTTFSLVGGMWSASYSLGEMLGPLYAGLMAEYVSFATSTTVTALLPASLAVVQGVYMCMECYRSHGRPKSTLN</sequence>
<feature type="transmembrane region" description="Helical" evidence="7">
    <location>
        <begin position="1234"/>
        <end position="1253"/>
    </location>
</feature>
<feature type="transmembrane region" description="Helical" evidence="7">
    <location>
        <begin position="597"/>
        <end position="621"/>
    </location>
</feature>
<feature type="transmembrane region" description="Helical" evidence="7">
    <location>
        <begin position="1443"/>
        <end position="1463"/>
    </location>
</feature>
<evidence type="ECO:0000256" key="7">
    <source>
        <dbReference type="SAM" id="Phobius"/>
    </source>
</evidence>
<feature type="transmembrane region" description="Helical" evidence="7">
    <location>
        <begin position="471"/>
        <end position="491"/>
    </location>
</feature>
<feature type="transmembrane region" description="Helical" evidence="7">
    <location>
        <begin position="1564"/>
        <end position="1588"/>
    </location>
</feature>
<dbReference type="InterPro" id="IPR050930">
    <property type="entry name" value="MFS_Vesicular_Transporter"/>
</dbReference>
<feature type="region of interest" description="Disordered" evidence="6">
    <location>
        <begin position="252"/>
        <end position="274"/>
    </location>
</feature>
<feature type="transmembrane region" description="Helical" evidence="7">
    <location>
        <begin position="1899"/>
        <end position="1920"/>
    </location>
</feature>
<feature type="transmembrane region" description="Helical" evidence="7">
    <location>
        <begin position="1940"/>
        <end position="1962"/>
    </location>
</feature>
<evidence type="ECO:0000256" key="3">
    <source>
        <dbReference type="ARBA" id="ARBA00022692"/>
    </source>
</evidence>
<evidence type="ECO:0000256" key="5">
    <source>
        <dbReference type="ARBA" id="ARBA00023136"/>
    </source>
</evidence>
<keyword evidence="4 7" id="KW-1133">Transmembrane helix</keyword>
<organism evidence="9 10">
    <name type="scientific">Penaeus vannamei</name>
    <name type="common">Whiteleg shrimp</name>
    <name type="synonym">Litopenaeus vannamei</name>
    <dbReference type="NCBI Taxonomy" id="6689"/>
    <lineage>
        <taxon>Eukaryota</taxon>
        <taxon>Metazoa</taxon>
        <taxon>Ecdysozoa</taxon>
        <taxon>Arthropoda</taxon>
        <taxon>Crustacea</taxon>
        <taxon>Multicrustacea</taxon>
        <taxon>Malacostraca</taxon>
        <taxon>Eumalacostraca</taxon>
        <taxon>Eucarida</taxon>
        <taxon>Decapoda</taxon>
        <taxon>Dendrobranchiata</taxon>
        <taxon>Penaeoidea</taxon>
        <taxon>Penaeidae</taxon>
        <taxon>Penaeus</taxon>
    </lineage>
</organism>
<dbReference type="PANTHER" id="PTHR23506">
    <property type="entry name" value="GH10249P"/>
    <property type="match status" value="1"/>
</dbReference>
<evidence type="ECO:0000256" key="2">
    <source>
        <dbReference type="ARBA" id="ARBA00022448"/>
    </source>
</evidence>
<dbReference type="GO" id="GO:0016020">
    <property type="term" value="C:membrane"/>
    <property type="evidence" value="ECO:0007669"/>
    <property type="project" value="UniProtKB-SubCell"/>
</dbReference>
<dbReference type="Gene3D" id="1.20.1250.20">
    <property type="entry name" value="MFS general substrate transporter like domains"/>
    <property type="match status" value="1"/>
</dbReference>
<feature type="transmembrane region" description="Helical" evidence="7">
    <location>
        <begin position="1018"/>
        <end position="1045"/>
    </location>
</feature>
<dbReference type="EMBL" id="QCYY01004284">
    <property type="protein sequence ID" value="ROT61222.1"/>
    <property type="molecule type" value="Genomic_DNA"/>
</dbReference>
<dbReference type="SUPFAM" id="SSF103473">
    <property type="entry name" value="MFS general substrate transporter"/>
    <property type="match status" value="2"/>
</dbReference>
<dbReference type="InterPro" id="IPR020846">
    <property type="entry name" value="MFS_dom"/>
</dbReference>
<evidence type="ECO:0000256" key="6">
    <source>
        <dbReference type="SAM" id="MobiDB-lite"/>
    </source>
</evidence>
<dbReference type="Proteomes" id="UP000283509">
    <property type="component" value="Unassembled WGS sequence"/>
</dbReference>
<feature type="transmembrane region" description="Helical" evidence="7">
    <location>
        <begin position="1645"/>
        <end position="1662"/>
    </location>
</feature>
<feature type="transmembrane region" description="Helical" evidence="7">
    <location>
        <begin position="1057"/>
        <end position="1074"/>
    </location>
</feature>
<feature type="transmembrane region" description="Helical" evidence="7">
    <location>
        <begin position="1205"/>
        <end position="1222"/>
    </location>
</feature>
<keyword evidence="10" id="KW-1185">Reference proteome</keyword>
<feature type="transmembrane region" description="Helical" evidence="7">
    <location>
        <begin position="930"/>
        <end position="951"/>
    </location>
</feature>
<feature type="transmembrane region" description="Helical" evidence="7">
    <location>
        <begin position="402"/>
        <end position="422"/>
    </location>
</feature>
<comment type="subcellular location">
    <subcellularLocation>
        <location evidence="1">Membrane</location>
        <topology evidence="1">Multi-pass membrane protein</topology>
    </subcellularLocation>
</comment>
<feature type="transmembrane region" description="Helical" evidence="7">
    <location>
        <begin position="362"/>
        <end position="382"/>
    </location>
</feature>
<dbReference type="PROSITE" id="PS50850">
    <property type="entry name" value="MFS"/>
    <property type="match status" value="1"/>
</dbReference>
<feature type="transmembrane region" description="Helical" evidence="7">
    <location>
        <begin position="1375"/>
        <end position="1396"/>
    </location>
</feature>
<evidence type="ECO:0000256" key="4">
    <source>
        <dbReference type="ARBA" id="ARBA00022989"/>
    </source>
</evidence>
<feature type="transmembrane region" description="Helical" evidence="7">
    <location>
        <begin position="980"/>
        <end position="1006"/>
    </location>
</feature>
<dbReference type="STRING" id="6689.A0A3R7P4S7"/>
<evidence type="ECO:0000313" key="9">
    <source>
        <dbReference type="EMBL" id="ROT61222.1"/>
    </source>
</evidence>
<feature type="transmembrane region" description="Helical" evidence="7">
    <location>
        <begin position="1785"/>
        <end position="1805"/>
    </location>
</feature>
<dbReference type="GO" id="GO:0022857">
    <property type="term" value="F:transmembrane transporter activity"/>
    <property type="evidence" value="ECO:0007669"/>
    <property type="project" value="InterPro"/>
</dbReference>
<feature type="transmembrane region" description="Helical" evidence="7">
    <location>
        <begin position="572"/>
        <end position="591"/>
    </location>
</feature>
<feature type="transmembrane region" description="Helical" evidence="7">
    <location>
        <begin position="1866"/>
        <end position="1887"/>
    </location>
</feature>
<feature type="transmembrane region" description="Helical" evidence="7">
    <location>
        <begin position="1757"/>
        <end position="1779"/>
    </location>
</feature>
<evidence type="ECO:0000259" key="8">
    <source>
        <dbReference type="PROSITE" id="PS50850"/>
    </source>
</evidence>
<feature type="transmembrane region" description="Helical" evidence="7">
    <location>
        <begin position="772"/>
        <end position="789"/>
    </location>
</feature>
<reference evidence="9 10" key="2">
    <citation type="submission" date="2019-01" db="EMBL/GenBank/DDBJ databases">
        <title>The decoding of complex shrimp genome reveals the adaptation for benthos swimmer, frequently molting mechanism and breeding impact on genome.</title>
        <authorList>
            <person name="Sun Y."/>
            <person name="Gao Y."/>
            <person name="Yu Y."/>
        </authorList>
    </citation>
    <scope>NUCLEOTIDE SEQUENCE [LARGE SCALE GENOMIC DNA]</scope>
    <source>
        <tissue evidence="9">Muscle</tissue>
    </source>
</reference>